<keyword evidence="2 4" id="KW-0288">FMN</keyword>
<proteinExistence type="predicted"/>
<evidence type="ECO:0000259" key="5">
    <source>
        <dbReference type="Pfam" id="PF01243"/>
    </source>
</evidence>
<dbReference type="Proteomes" id="UP000298424">
    <property type="component" value="Unassembled WGS sequence"/>
</dbReference>
<dbReference type="OrthoDB" id="9780392at2"/>
<dbReference type="Pfam" id="PF01243">
    <property type="entry name" value="PNPOx_N"/>
    <property type="match status" value="1"/>
</dbReference>
<dbReference type="RefSeq" id="WP_134572848.1">
    <property type="nucleotide sequence ID" value="NZ_SOGT01000012.1"/>
</dbReference>
<name>A0A4R8ZGQ6_9MICO</name>
<accession>A0A4R8ZGQ6</accession>
<evidence type="ECO:0000256" key="4">
    <source>
        <dbReference type="PIRSR" id="PIRSR000190-2"/>
    </source>
</evidence>
<dbReference type="SUPFAM" id="SSF50475">
    <property type="entry name" value="FMN-binding split barrel"/>
    <property type="match status" value="1"/>
</dbReference>
<dbReference type="GO" id="GO:0008615">
    <property type="term" value="P:pyridoxine biosynthetic process"/>
    <property type="evidence" value="ECO:0007669"/>
    <property type="project" value="InterPro"/>
</dbReference>
<evidence type="ECO:0000256" key="3">
    <source>
        <dbReference type="ARBA" id="ARBA00023002"/>
    </source>
</evidence>
<feature type="binding site" evidence="4">
    <location>
        <begin position="67"/>
        <end position="72"/>
    </location>
    <ligand>
        <name>FMN</name>
        <dbReference type="ChEBI" id="CHEBI:58210"/>
    </ligand>
</feature>
<keyword evidence="3" id="KW-0560">Oxidoreductase</keyword>
<protein>
    <submittedName>
        <fullName evidence="6">Pyridoxamine 5'-phosphate oxidase</fullName>
    </submittedName>
</protein>
<sequence length="172" mass="19214">MSESFSQRLRALPDFPNDLPKFDPATAPADSVDLFLEWLEAALADGVSQPHAFSLATTTTTGQVSSRMMILKNIDEGAWHFASTVGSRKGRELTANPQAAMNFYWAKFGRQVRVSGAVTLLSAEASARDWDERPGADGRDNPDWQLFALHPAEVEFWQASSDRHHIRHRYVL</sequence>
<comment type="cofactor">
    <cofactor evidence="4">
        <name>FMN</name>
        <dbReference type="ChEBI" id="CHEBI:58210"/>
    </cofactor>
    <text evidence="4">Binds 1 FMN per subunit.</text>
</comment>
<reference evidence="6 7" key="1">
    <citation type="submission" date="2019-03" db="EMBL/GenBank/DDBJ databases">
        <title>Genomics of glacier-inhabiting Cryobacterium strains.</title>
        <authorList>
            <person name="Liu Q."/>
            <person name="Xin Y.-H."/>
        </authorList>
    </citation>
    <scope>NUCLEOTIDE SEQUENCE [LARGE SCALE GENOMIC DNA]</scope>
    <source>
        <strain evidence="6 7">TMT1-1</strain>
    </source>
</reference>
<dbReference type="PANTHER" id="PTHR10851">
    <property type="entry name" value="PYRIDOXINE-5-PHOSPHATE OXIDASE"/>
    <property type="match status" value="1"/>
</dbReference>
<evidence type="ECO:0000256" key="1">
    <source>
        <dbReference type="ARBA" id="ARBA00022630"/>
    </source>
</evidence>
<dbReference type="EMBL" id="SOGT01000012">
    <property type="protein sequence ID" value="TFD25346.1"/>
    <property type="molecule type" value="Genomic_DNA"/>
</dbReference>
<dbReference type="GO" id="GO:0004733">
    <property type="term" value="F:pyridoxamine phosphate oxidase activity"/>
    <property type="evidence" value="ECO:0007669"/>
    <property type="project" value="InterPro"/>
</dbReference>
<organism evidence="6 7">
    <name type="scientific">Cryobacterium lyxosi</name>
    <dbReference type="NCBI Taxonomy" id="1259228"/>
    <lineage>
        <taxon>Bacteria</taxon>
        <taxon>Bacillati</taxon>
        <taxon>Actinomycetota</taxon>
        <taxon>Actinomycetes</taxon>
        <taxon>Micrococcales</taxon>
        <taxon>Microbacteriaceae</taxon>
        <taxon>Cryobacterium</taxon>
    </lineage>
</organism>
<evidence type="ECO:0000313" key="7">
    <source>
        <dbReference type="Proteomes" id="UP000298424"/>
    </source>
</evidence>
<keyword evidence="1" id="KW-0285">Flavoprotein</keyword>
<gene>
    <name evidence="6" type="ORF">E3T27_11375</name>
</gene>
<dbReference type="PANTHER" id="PTHR10851:SF0">
    <property type="entry name" value="PYRIDOXINE-5'-PHOSPHATE OXIDASE"/>
    <property type="match status" value="1"/>
</dbReference>
<comment type="caution">
    <text evidence="6">The sequence shown here is derived from an EMBL/GenBank/DDBJ whole genome shotgun (WGS) entry which is preliminary data.</text>
</comment>
<evidence type="ECO:0000256" key="2">
    <source>
        <dbReference type="ARBA" id="ARBA00022643"/>
    </source>
</evidence>
<feature type="binding site" evidence="4">
    <location>
        <position position="88"/>
    </location>
    <ligand>
        <name>FMN</name>
        <dbReference type="ChEBI" id="CHEBI:58210"/>
    </ligand>
</feature>
<feature type="binding site" evidence="4">
    <location>
        <position position="89"/>
    </location>
    <ligand>
        <name>FMN</name>
        <dbReference type="ChEBI" id="CHEBI:58210"/>
    </ligand>
</feature>
<dbReference type="InterPro" id="IPR011576">
    <property type="entry name" value="Pyridox_Oxase_N"/>
</dbReference>
<feature type="binding site" evidence="4">
    <location>
        <position position="111"/>
    </location>
    <ligand>
        <name>FMN</name>
        <dbReference type="ChEBI" id="CHEBI:58210"/>
    </ligand>
</feature>
<dbReference type="InterPro" id="IPR000659">
    <property type="entry name" value="Pyridox_Oxase"/>
</dbReference>
<dbReference type="InterPro" id="IPR012349">
    <property type="entry name" value="Split_barrel_FMN-bd"/>
</dbReference>
<keyword evidence="7" id="KW-1185">Reference proteome</keyword>
<feature type="domain" description="Pyridoxamine 5'-phosphate oxidase N-terminal" evidence="5">
    <location>
        <begin position="40"/>
        <end position="157"/>
    </location>
</feature>
<evidence type="ECO:0000313" key="6">
    <source>
        <dbReference type="EMBL" id="TFD25346.1"/>
    </source>
</evidence>
<dbReference type="GO" id="GO:0010181">
    <property type="term" value="F:FMN binding"/>
    <property type="evidence" value="ECO:0007669"/>
    <property type="project" value="InterPro"/>
</dbReference>
<dbReference type="PIRSF" id="PIRSF000190">
    <property type="entry name" value="Pyd_amn-ph_oxd"/>
    <property type="match status" value="1"/>
</dbReference>
<dbReference type="Gene3D" id="2.30.110.10">
    <property type="entry name" value="Electron Transport, Fmn-binding Protein, Chain A"/>
    <property type="match status" value="1"/>
</dbReference>
<dbReference type="AlphaFoldDB" id="A0A4R8ZGQ6"/>